<sequence length="305" mass="34058">MAVTLILLIQKSESLGLCFVLNLAVADSFIGISITGIATLELSQPNSTSEHCCALTMSFITSPSAASILTMVLVAMDRYVAIKQPLRYLQVMTAPVVASFLVGLWIVSCFFGFLPVMIEDFQHNDYGGKCTFFNVFQPSYMLTVFSLGFLPGLLVFVYFYCDILKIARSHAHQIWDIEQVGPAPSCTNLHNSHDLKAIRTVAILIGCFVLFWSPFFVASIVQLACKSCVLYEVIEKYLWLLGLGNSLLNPLIYAYWQKEVRQQLYHMCLAVRRRALSLLHVDSHPPMPRVTASHLNNISHPQGEG</sequence>
<dbReference type="PRINTS" id="PR00237">
    <property type="entry name" value="GPCRRHODOPSN"/>
</dbReference>
<feature type="transmembrane region" description="Helical" evidence="10">
    <location>
        <begin position="201"/>
        <end position="225"/>
    </location>
</feature>
<keyword evidence="13" id="KW-1185">Reference proteome</keyword>
<evidence type="ECO:0000256" key="4">
    <source>
        <dbReference type="ARBA" id="ARBA00022989"/>
    </source>
</evidence>
<evidence type="ECO:0000259" key="11">
    <source>
        <dbReference type="PROSITE" id="PS50262"/>
    </source>
</evidence>
<name>A0AAV7VGT6_PLEWA</name>
<feature type="domain" description="G-protein coupled receptors family 1 profile" evidence="11">
    <location>
        <begin position="1"/>
        <end position="253"/>
    </location>
</feature>
<dbReference type="EMBL" id="JANPWB010000003">
    <property type="protein sequence ID" value="KAJ1199493.1"/>
    <property type="molecule type" value="Genomic_DNA"/>
</dbReference>
<evidence type="ECO:0000256" key="10">
    <source>
        <dbReference type="SAM" id="Phobius"/>
    </source>
</evidence>
<evidence type="ECO:0000256" key="7">
    <source>
        <dbReference type="ARBA" id="ARBA00023170"/>
    </source>
</evidence>
<dbReference type="GO" id="GO:0005886">
    <property type="term" value="C:plasma membrane"/>
    <property type="evidence" value="ECO:0007669"/>
    <property type="project" value="UniProtKB-SubCell"/>
</dbReference>
<keyword evidence="2" id="KW-1003">Cell membrane</keyword>
<comment type="subcellular location">
    <subcellularLocation>
        <location evidence="1">Cell membrane</location>
        <topology evidence="1">Multi-pass membrane protein</topology>
    </subcellularLocation>
</comment>
<feature type="transmembrane region" description="Helical" evidence="10">
    <location>
        <begin position="54"/>
        <end position="75"/>
    </location>
</feature>
<evidence type="ECO:0000256" key="9">
    <source>
        <dbReference type="RuleBase" id="RU000688"/>
    </source>
</evidence>
<dbReference type="AlphaFoldDB" id="A0AAV7VGT6"/>
<dbReference type="GO" id="GO:0004930">
    <property type="term" value="F:G protein-coupled receptor activity"/>
    <property type="evidence" value="ECO:0007669"/>
    <property type="project" value="UniProtKB-KW"/>
</dbReference>
<keyword evidence="8 9" id="KW-0807">Transducer</keyword>
<dbReference type="PROSITE" id="PS00237">
    <property type="entry name" value="G_PROTEIN_RECEP_F1_1"/>
    <property type="match status" value="1"/>
</dbReference>
<dbReference type="InterPro" id="IPR017452">
    <property type="entry name" value="GPCR_Rhodpsn_7TM"/>
</dbReference>
<keyword evidence="3 9" id="KW-0812">Transmembrane</keyword>
<dbReference type="SUPFAM" id="SSF81321">
    <property type="entry name" value="Family A G protein-coupled receptor-like"/>
    <property type="match status" value="1"/>
</dbReference>
<organism evidence="12 13">
    <name type="scientific">Pleurodeles waltl</name>
    <name type="common">Iberian ribbed newt</name>
    <dbReference type="NCBI Taxonomy" id="8319"/>
    <lineage>
        <taxon>Eukaryota</taxon>
        <taxon>Metazoa</taxon>
        <taxon>Chordata</taxon>
        <taxon>Craniata</taxon>
        <taxon>Vertebrata</taxon>
        <taxon>Euteleostomi</taxon>
        <taxon>Amphibia</taxon>
        <taxon>Batrachia</taxon>
        <taxon>Caudata</taxon>
        <taxon>Salamandroidea</taxon>
        <taxon>Salamandridae</taxon>
        <taxon>Pleurodelinae</taxon>
        <taxon>Pleurodeles</taxon>
    </lineage>
</organism>
<dbReference type="Gene3D" id="1.20.1070.10">
    <property type="entry name" value="Rhodopsin 7-helix transmembrane proteins"/>
    <property type="match status" value="1"/>
</dbReference>
<evidence type="ECO:0000256" key="5">
    <source>
        <dbReference type="ARBA" id="ARBA00023040"/>
    </source>
</evidence>
<dbReference type="InterPro" id="IPR000276">
    <property type="entry name" value="GPCR_Rhodpsn"/>
</dbReference>
<dbReference type="Pfam" id="PF00001">
    <property type="entry name" value="7tm_1"/>
    <property type="match status" value="1"/>
</dbReference>
<dbReference type="PROSITE" id="PS50262">
    <property type="entry name" value="G_PROTEIN_RECEP_F1_2"/>
    <property type="match status" value="1"/>
</dbReference>
<accession>A0AAV7VGT6</accession>
<keyword evidence="5 9" id="KW-0297">G-protein coupled receptor</keyword>
<comment type="caution">
    <text evidence="12">The sequence shown here is derived from an EMBL/GenBank/DDBJ whole genome shotgun (WGS) entry which is preliminary data.</text>
</comment>
<dbReference type="PANTHER" id="PTHR22750">
    <property type="entry name" value="G-PROTEIN COUPLED RECEPTOR"/>
    <property type="match status" value="1"/>
</dbReference>
<feature type="transmembrane region" description="Helical" evidence="10">
    <location>
        <begin position="138"/>
        <end position="161"/>
    </location>
</feature>
<evidence type="ECO:0000256" key="6">
    <source>
        <dbReference type="ARBA" id="ARBA00023136"/>
    </source>
</evidence>
<keyword evidence="7 9" id="KW-0675">Receptor</keyword>
<feature type="transmembrane region" description="Helical" evidence="10">
    <location>
        <begin position="15"/>
        <end position="34"/>
    </location>
</feature>
<gene>
    <name evidence="12" type="ORF">NDU88_003327</name>
</gene>
<reference evidence="12" key="1">
    <citation type="journal article" date="2022" name="bioRxiv">
        <title>Sequencing and chromosome-scale assembly of the giantPleurodeles waltlgenome.</title>
        <authorList>
            <person name="Brown T."/>
            <person name="Elewa A."/>
            <person name="Iarovenko S."/>
            <person name="Subramanian E."/>
            <person name="Araus A.J."/>
            <person name="Petzold A."/>
            <person name="Susuki M."/>
            <person name="Suzuki K.-i.T."/>
            <person name="Hayashi T."/>
            <person name="Toyoda A."/>
            <person name="Oliveira C."/>
            <person name="Osipova E."/>
            <person name="Leigh N.D."/>
            <person name="Simon A."/>
            <person name="Yun M.H."/>
        </authorList>
    </citation>
    <scope>NUCLEOTIDE SEQUENCE</scope>
    <source>
        <strain evidence="12">20211129_DDA</strain>
        <tissue evidence="12">Liver</tissue>
    </source>
</reference>
<feature type="transmembrane region" description="Helical" evidence="10">
    <location>
        <begin position="96"/>
        <end position="118"/>
    </location>
</feature>
<comment type="similarity">
    <text evidence="9">Belongs to the G-protein coupled receptor 1 family.</text>
</comment>
<feature type="transmembrane region" description="Helical" evidence="10">
    <location>
        <begin position="237"/>
        <end position="256"/>
    </location>
</feature>
<keyword evidence="4 10" id="KW-1133">Transmembrane helix</keyword>
<evidence type="ECO:0000256" key="2">
    <source>
        <dbReference type="ARBA" id="ARBA00022475"/>
    </source>
</evidence>
<dbReference type="Proteomes" id="UP001066276">
    <property type="component" value="Chromosome 2_1"/>
</dbReference>
<evidence type="ECO:0000313" key="12">
    <source>
        <dbReference type="EMBL" id="KAJ1199493.1"/>
    </source>
</evidence>
<evidence type="ECO:0000256" key="8">
    <source>
        <dbReference type="ARBA" id="ARBA00023224"/>
    </source>
</evidence>
<proteinExistence type="inferred from homology"/>
<protein>
    <recommendedName>
        <fullName evidence="11">G-protein coupled receptors family 1 profile domain-containing protein</fullName>
    </recommendedName>
</protein>
<evidence type="ECO:0000256" key="3">
    <source>
        <dbReference type="ARBA" id="ARBA00022692"/>
    </source>
</evidence>
<keyword evidence="6 10" id="KW-0472">Membrane</keyword>
<evidence type="ECO:0000256" key="1">
    <source>
        <dbReference type="ARBA" id="ARBA00004651"/>
    </source>
</evidence>
<evidence type="ECO:0000313" key="13">
    <source>
        <dbReference type="Proteomes" id="UP001066276"/>
    </source>
</evidence>